<keyword evidence="1" id="KW-0472">Membrane</keyword>
<dbReference type="PANTHER" id="PTHR31389:SF4">
    <property type="entry name" value="LD39211P"/>
    <property type="match status" value="1"/>
</dbReference>
<accession>A0A9D4KGV9</accession>
<evidence type="ECO:0000313" key="2">
    <source>
        <dbReference type="EMBL" id="KAH3839421.1"/>
    </source>
</evidence>
<evidence type="ECO:0000256" key="1">
    <source>
        <dbReference type="SAM" id="Phobius"/>
    </source>
</evidence>
<name>A0A9D4KGV9_DREPO</name>
<dbReference type="InterPro" id="IPR012444">
    <property type="entry name" value="DUF1647"/>
</dbReference>
<keyword evidence="1" id="KW-1133">Transmembrane helix</keyword>
<reference evidence="2" key="2">
    <citation type="submission" date="2020-11" db="EMBL/GenBank/DDBJ databases">
        <authorList>
            <person name="McCartney M.A."/>
            <person name="Auch B."/>
            <person name="Kono T."/>
            <person name="Mallez S."/>
            <person name="Becker A."/>
            <person name="Gohl D.M."/>
            <person name="Silverstein K.A.T."/>
            <person name="Koren S."/>
            <person name="Bechman K.B."/>
            <person name="Herman A."/>
            <person name="Abrahante J.E."/>
            <person name="Garbe J."/>
        </authorList>
    </citation>
    <scope>NUCLEOTIDE SEQUENCE</scope>
    <source>
        <strain evidence="2">Duluth1</strain>
        <tissue evidence="2">Whole animal</tissue>
    </source>
</reference>
<protein>
    <submittedName>
        <fullName evidence="2">Uncharacterized protein</fullName>
    </submittedName>
</protein>
<dbReference type="AlphaFoldDB" id="A0A9D4KGV9"/>
<evidence type="ECO:0000313" key="3">
    <source>
        <dbReference type="Proteomes" id="UP000828390"/>
    </source>
</evidence>
<organism evidence="2 3">
    <name type="scientific">Dreissena polymorpha</name>
    <name type="common">Zebra mussel</name>
    <name type="synonym">Mytilus polymorpha</name>
    <dbReference type="NCBI Taxonomy" id="45954"/>
    <lineage>
        <taxon>Eukaryota</taxon>
        <taxon>Metazoa</taxon>
        <taxon>Spiralia</taxon>
        <taxon>Lophotrochozoa</taxon>
        <taxon>Mollusca</taxon>
        <taxon>Bivalvia</taxon>
        <taxon>Autobranchia</taxon>
        <taxon>Heteroconchia</taxon>
        <taxon>Euheterodonta</taxon>
        <taxon>Imparidentia</taxon>
        <taxon>Neoheterodontei</taxon>
        <taxon>Myida</taxon>
        <taxon>Dreissenoidea</taxon>
        <taxon>Dreissenidae</taxon>
        <taxon>Dreissena</taxon>
    </lineage>
</organism>
<sequence length="412" mass="47452">MRECLARQGFRRKMHARLGWMICGALAVTVINWLMTHLDPVWFHHNVKETHLTRPVSQSWLTSSQTAGKVHSSISPVSENWLTSPQTAGKVHQPGSQKWHTIPRTTEKGVYQDIGVKRLDPIIYSEACSGTINDSRRNTFFNDYVKVQHYLDDLFGSMADINALSKDADPVFISDASSNHFRESMDMFNNFNSVVRKMKPNLRMIFYDLGLQIGETEKIKSVCQCEYRQFPFEKYPQHVKELNGYAFKPLLIMMVLKEYPFAAWIDASIRFTPSNISQLFDMARRLDIICVAGDGSVARRTLPVTFKYFHEQPCTFRNLSEIQSGFLITRTTPFVVKNILKPWIACALTIDCMVPIEGGRKYLYCGNNGNVYGDCHRNDQSAWAILLYRAYGYDVYQRMQTYGGEYFKVSRL</sequence>
<dbReference type="PANTHER" id="PTHR31389">
    <property type="entry name" value="LD39211P"/>
    <property type="match status" value="1"/>
</dbReference>
<feature type="transmembrane region" description="Helical" evidence="1">
    <location>
        <begin position="18"/>
        <end position="35"/>
    </location>
</feature>
<dbReference type="EMBL" id="JAIWYP010000004">
    <property type="protein sequence ID" value="KAH3839421.1"/>
    <property type="molecule type" value="Genomic_DNA"/>
</dbReference>
<dbReference type="Proteomes" id="UP000828390">
    <property type="component" value="Unassembled WGS sequence"/>
</dbReference>
<comment type="caution">
    <text evidence="2">The sequence shown here is derived from an EMBL/GenBank/DDBJ whole genome shotgun (WGS) entry which is preliminary data.</text>
</comment>
<gene>
    <name evidence="2" type="ORF">DPMN_112851</name>
</gene>
<proteinExistence type="predicted"/>
<keyword evidence="1" id="KW-0812">Transmembrane</keyword>
<reference evidence="2" key="1">
    <citation type="journal article" date="2019" name="bioRxiv">
        <title>The Genome of the Zebra Mussel, Dreissena polymorpha: A Resource for Invasive Species Research.</title>
        <authorList>
            <person name="McCartney M.A."/>
            <person name="Auch B."/>
            <person name="Kono T."/>
            <person name="Mallez S."/>
            <person name="Zhang Y."/>
            <person name="Obille A."/>
            <person name="Becker A."/>
            <person name="Abrahante J.E."/>
            <person name="Garbe J."/>
            <person name="Badalamenti J.P."/>
            <person name="Herman A."/>
            <person name="Mangelson H."/>
            <person name="Liachko I."/>
            <person name="Sullivan S."/>
            <person name="Sone E.D."/>
            <person name="Koren S."/>
            <person name="Silverstein K.A.T."/>
            <person name="Beckman K.B."/>
            <person name="Gohl D.M."/>
        </authorList>
    </citation>
    <scope>NUCLEOTIDE SEQUENCE</scope>
    <source>
        <strain evidence="2">Duluth1</strain>
        <tissue evidence="2">Whole animal</tissue>
    </source>
</reference>
<keyword evidence="3" id="KW-1185">Reference proteome</keyword>
<dbReference type="Pfam" id="PF07801">
    <property type="entry name" value="DUF1647"/>
    <property type="match status" value="1"/>
</dbReference>